<gene>
    <name evidence="1" type="primary">WBGene00281308</name>
</gene>
<accession>A0A2A6CUC0</accession>
<organism evidence="1 2">
    <name type="scientific">Pristionchus pacificus</name>
    <name type="common">Parasitic nematode worm</name>
    <dbReference type="NCBI Taxonomy" id="54126"/>
    <lineage>
        <taxon>Eukaryota</taxon>
        <taxon>Metazoa</taxon>
        <taxon>Ecdysozoa</taxon>
        <taxon>Nematoda</taxon>
        <taxon>Chromadorea</taxon>
        <taxon>Rhabditida</taxon>
        <taxon>Rhabditina</taxon>
        <taxon>Diplogasteromorpha</taxon>
        <taxon>Diplogasteroidea</taxon>
        <taxon>Neodiplogasteridae</taxon>
        <taxon>Pristionchus</taxon>
    </lineage>
</organism>
<name>A0A2A6CUC0_PRIPA</name>
<sequence length="191" mass="21505">VSGSVNTFNHPLRSLATSNSIHVMAPRRRNGTKAVNDSRPSVDDFLSGLIVLPSYVVPIKVPVKGGKPYRMGPDSDFAPPPVQPRILQTHEIPRVKVWTEESYAQKYEIPRGFEREYVKERACDRDVMKVVAYCYHAENPFVFVQLAMKDGEEGLTVQEAVQAFHSLLASNLFPKVYSNFTAKMLRALHDS</sequence>
<dbReference type="Proteomes" id="UP000005239">
    <property type="component" value="Unassembled WGS sequence"/>
</dbReference>
<protein>
    <submittedName>
        <fullName evidence="1">Uncharacterized protein</fullName>
    </submittedName>
</protein>
<dbReference type="AlphaFoldDB" id="A0A2A6CUC0"/>
<proteinExistence type="predicted"/>
<evidence type="ECO:0000313" key="2">
    <source>
        <dbReference type="Proteomes" id="UP000005239"/>
    </source>
</evidence>
<dbReference type="EnsemblMetazoa" id="PPA42939.1">
    <property type="protein sequence ID" value="PPA42939.1"/>
    <property type="gene ID" value="WBGene00281308"/>
</dbReference>
<keyword evidence="2" id="KW-1185">Reference proteome</keyword>
<evidence type="ECO:0000313" key="1">
    <source>
        <dbReference type="EnsemblMetazoa" id="PPA42939.1"/>
    </source>
</evidence>
<accession>A0A8R1YZ32</accession>
<reference evidence="1" key="2">
    <citation type="submission" date="2022-06" db="UniProtKB">
        <authorList>
            <consortium name="EnsemblMetazoa"/>
        </authorList>
    </citation>
    <scope>IDENTIFICATION</scope>
    <source>
        <strain evidence="1">PS312</strain>
    </source>
</reference>
<reference evidence="2" key="1">
    <citation type="journal article" date="2008" name="Nat. Genet.">
        <title>The Pristionchus pacificus genome provides a unique perspective on nematode lifestyle and parasitism.</title>
        <authorList>
            <person name="Dieterich C."/>
            <person name="Clifton S.W."/>
            <person name="Schuster L.N."/>
            <person name="Chinwalla A."/>
            <person name="Delehaunty K."/>
            <person name="Dinkelacker I."/>
            <person name="Fulton L."/>
            <person name="Fulton R."/>
            <person name="Godfrey J."/>
            <person name="Minx P."/>
            <person name="Mitreva M."/>
            <person name="Roeseler W."/>
            <person name="Tian H."/>
            <person name="Witte H."/>
            <person name="Yang S.P."/>
            <person name="Wilson R.K."/>
            <person name="Sommer R.J."/>
        </authorList>
    </citation>
    <scope>NUCLEOTIDE SEQUENCE [LARGE SCALE GENOMIC DNA]</scope>
    <source>
        <strain evidence="2">PS312</strain>
    </source>
</reference>